<sequence length="338" mass="34281">MPGRRARWALAGALLLAGCAPSGAPTPPALAPLGLLEISFDGLGSTQAHSQVRPLALEESGAGLELSPLSVSVTDVGTRGSGGTRYITATYRVRNAASNGTPSGTARTNLTLLAAGVSDNVDGTALRAMTVFSGAPAPAGVARSVLPTHALDYQPAAEQVRPVAGGEDLQVFLESEVAPGSFTRGGVPVSSYSDLGVTTVFPYGYVVRTPAGGRTLSANPAAGQYDGRVAISVRVPLQPNDNAQTPVAGSARDPWAFRMTFLVVTDSATRVTQTLEEQSLPDSQVLTRAAAAGATGVNVLPGNAYASGGTLPARRVCQVRTADAAGAPGATYLVNSCP</sequence>
<organism evidence="2 3">
    <name type="scientific">Deinococcus arcticus</name>
    <dbReference type="NCBI Taxonomy" id="2136176"/>
    <lineage>
        <taxon>Bacteria</taxon>
        <taxon>Thermotogati</taxon>
        <taxon>Deinococcota</taxon>
        <taxon>Deinococci</taxon>
        <taxon>Deinococcales</taxon>
        <taxon>Deinococcaceae</taxon>
        <taxon>Deinococcus</taxon>
    </lineage>
</organism>
<gene>
    <name evidence="2" type="ORF">C8263_06830</name>
</gene>
<name>A0A2T3W9D0_9DEIO</name>
<evidence type="ECO:0008006" key="4">
    <source>
        <dbReference type="Google" id="ProtNLM"/>
    </source>
</evidence>
<dbReference type="RefSeq" id="WP_107137383.1">
    <property type="nucleotide sequence ID" value="NZ_PYSV01000005.1"/>
</dbReference>
<feature type="signal peptide" evidence="1">
    <location>
        <begin position="1"/>
        <end position="24"/>
    </location>
</feature>
<evidence type="ECO:0000313" key="2">
    <source>
        <dbReference type="EMBL" id="PTA68509.1"/>
    </source>
</evidence>
<dbReference type="Proteomes" id="UP000240317">
    <property type="component" value="Unassembled WGS sequence"/>
</dbReference>
<dbReference type="AlphaFoldDB" id="A0A2T3W9D0"/>
<comment type="caution">
    <text evidence="2">The sequence shown here is derived from an EMBL/GenBank/DDBJ whole genome shotgun (WGS) entry which is preliminary data.</text>
</comment>
<accession>A0A2T3W9D0</accession>
<dbReference type="EMBL" id="PYSV01000005">
    <property type="protein sequence ID" value="PTA68509.1"/>
    <property type="molecule type" value="Genomic_DNA"/>
</dbReference>
<evidence type="ECO:0000313" key="3">
    <source>
        <dbReference type="Proteomes" id="UP000240317"/>
    </source>
</evidence>
<keyword evidence="3" id="KW-1185">Reference proteome</keyword>
<reference evidence="2 3" key="1">
    <citation type="submission" date="2018-03" db="EMBL/GenBank/DDBJ databases">
        <title>Draft genome of Deinococcus sp. OD32.</title>
        <authorList>
            <person name="Wang X.-P."/>
            <person name="Du Z.-J."/>
        </authorList>
    </citation>
    <scope>NUCLEOTIDE SEQUENCE [LARGE SCALE GENOMIC DNA]</scope>
    <source>
        <strain evidence="2 3">OD32</strain>
    </source>
</reference>
<keyword evidence="1" id="KW-0732">Signal</keyword>
<dbReference type="OrthoDB" id="57300at2"/>
<feature type="chain" id="PRO_5015616490" description="Lipoprotein" evidence="1">
    <location>
        <begin position="25"/>
        <end position="338"/>
    </location>
</feature>
<protein>
    <recommendedName>
        <fullName evidence="4">Lipoprotein</fullName>
    </recommendedName>
</protein>
<proteinExistence type="predicted"/>
<dbReference type="PROSITE" id="PS51257">
    <property type="entry name" value="PROKAR_LIPOPROTEIN"/>
    <property type="match status" value="1"/>
</dbReference>
<evidence type="ECO:0000256" key="1">
    <source>
        <dbReference type="SAM" id="SignalP"/>
    </source>
</evidence>